<dbReference type="GO" id="GO:0008270">
    <property type="term" value="F:zinc ion binding"/>
    <property type="evidence" value="ECO:0007669"/>
    <property type="project" value="InterPro"/>
</dbReference>
<dbReference type="EMBL" id="FQZS01000008">
    <property type="protein sequence ID" value="SHI80108.1"/>
    <property type="molecule type" value="Genomic_DNA"/>
</dbReference>
<dbReference type="SUPFAM" id="SSF46946">
    <property type="entry name" value="S13-like H2TH domain"/>
    <property type="match status" value="1"/>
</dbReference>
<keyword evidence="5" id="KW-0238">DNA-binding</keyword>
<comment type="catalytic activity">
    <reaction evidence="1">
        <text>Hydrolysis of DNA containing ring-opened 7-methylguanine residues, releasing 2,6-diamino-4-hydroxy-5-(N-methyl)formamidopyrimidine.</text>
        <dbReference type="EC" id="3.2.2.23"/>
    </reaction>
</comment>
<dbReference type="InterPro" id="IPR015886">
    <property type="entry name" value="H2TH_FPG"/>
</dbReference>
<feature type="domain" description="Formamidopyrimidine-DNA glycosylase catalytic" evidence="10">
    <location>
        <begin position="2"/>
        <end position="158"/>
    </location>
</feature>
<evidence type="ECO:0000256" key="5">
    <source>
        <dbReference type="ARBA" id="ARBA00023125"/>
    </source>
</evidence>
<dbReference type="SMART" id="SM01232">
    <property type="entry name" value="H2TH"/>
    <property type="match status" value="1"/>
</dbReference>
<dbReference type="Gene3D" id="1.10.8.50">
    <property type="match status" value="1"/>
</dbReference>
<evidence type="ECO:0000256" key="3">
    <source>
        <dbReference type="ARBA" id="ARBA00022763"/>
    </source>
</evidence>
<dbReference type="InterPro" id="IPR010979">
    <property type="entry name" value="Ribosomal_uS13-like_H2TH"/>
</dbReference>
<dbReference type="InterPro" id="IPR012319">
    <property type="entry name" value="FPG_cat"/>
</dbReference>
<sequence length="276" mass="31375">MIELPEAKVIARQIKETLKGKRIEEVVAANTPHKFAWYFEDPKDYQKLLSGKYIDGSSSFGGFIEISAEDCRILLGEGVKIKYYEKGEKLPVKHQLMITFDDGSAMVCSVQMYGGMWCFREGKNQDPYYKVAKEKPSPFSVEFNEYYFLNMLDEDTKGLSLKAFLATQQRIPGFGNGILQDILWNAKLHPKRKMNSLEEADLINLFKSIKATIGEMVEKGGRDTEKDLFGINGGYKTVMSSKNEKMLCPICCNDINKESYLGGSIYYCSQCQPFIK</sequence>
<keyword evidence="9" id="KW-0326">Glycosidase</keyword>
<evidence type="ECO:0000259" key="10">
    <source>
        <dbReference type="PROSITE" id="PS51068"/>
    </source>
</evidence>
<organism evidence="11 12">
    <name type="scientific">Lutispora thermophila DSM 19022</name>
    <dbReference type="NCBI Taxonomy" id="1122184"/>
    <lineage>
        <taxon>Bacteria</taxon>
        <taxon>Bacillati</taxon>
        <taxon>Bacillota</taxon>
        <taxon>Clostridia</taxon>
        <taxon>Lutisporales</taxon>
        <taxon>Lutisporaceae</taxon>
        <taxon>Lutispora</taxon>
    </lineage>
</organism>
<dbReference type="STRING" id="1122184.SAMN02745176_01399"/>
<gene>
    <name evidence="11" type="ORF">SAMN02745176_01399</name>
</gene>
<keyword evidence="7" id="KW-0456">Lyase</keyword>
<evidence type="ECO:0000256" key="2">
    <source>
        <dbReference type="ARBA" id="ARBA00009409"/>
    </source>
</evidence>
<reference evidence="11 12" key="1">
    <citation type="submission" date="2016-11" db="EMBL/GenBank/DDBJ databases">
        <authorList>
            <person name="Jaros S."/>
            <person name="Januszkiewicz K."/>
            <person name="Wedrychowicz H."/>
        </authorList>
    </citation>
    <scope>NUCLEOTIDE SEQUENCE [LARGE SCALE GENOMIC DNA]</scope>
    <source>
        <strain evidence="11 12">DSM 19022</strain>
    </source>
</reference>
<evidence type="ECO:0000256" key="1">
    <source>
        <dbReference type="ARBA" id="ARBA00001668"/>
    </source>
</evidence>
<dbReference type="SUPFAM" id="SSF57716">
    <property type="entry name" value="Glucocorticoid receptor-like (DNA-binding domain)"/>
    <property type="match status" value="1"/>
</dbReference>
<dbReference type="GO" id="GO:0006284">
    <property type="term" value="P:base-excision repair"/>
    <property type="evidence" value="ECO:0007669"/>
    <property type="project" value="InterPro"/>
</dbReference>
<evidence type="ECO:0000313" key="11">
    <source>
        <dbReference type="EMBL" id="SHI80108.1"/>
    </source>
</evidence>
<keyword evidence="6" id="KW-0234">DNA repair</keyword>
<dbReference type="PANTHER" id="PTHR22993:SF9">
    <property type="entry name" value="FORMAMIDOPYRIMIDINE-DNA GLYCOSYLASE"/>
    <property type="match status" value="1"/>
</dbReference>
<dbReference type="Proteomes" id="UP000184442">
    <property type="component" value="Unassembled WGS sequence"/>
</dbReference>
<dbReference type="OrthoDB" id="9800855at2"/>
<dbReference type="GO" id="GO:0003906">
    <property type="term" value="F:DNA-(apurinic or apyrimidinic site) endonuclease activity"/>
    <property type="evidence" value="ECO:0007669"/>
    <property type="project" value="InterPro"/>
</dbReference>
<keyword evidence="12" id="KW-1185">Reference proteome</keyword>
<dbReference type="InterPro" id="IPR035937">
    <property type="entry name" value="FPG_N"/>
</dbReference>
<evidence type="ECO:0000256" key="9">
    <source>
        <dbReference type="ARBA" id="ARBA00023295"/>
    </source>
</evidence>
<dbReference type="PANTHER" id="PTHR22993">
    <property type="entry name" value="FORMAMIDOPYRIMIDINE-DNA GLYCOSYLASE"/>
    <property type="match status" value="1"/>
</dbReference>
<keyword evidence="8" id="KW-0511">Multifunctional enzyme</keyword>
<dbReference type="Gene3D" id="3.20.190.10">
    <property type="entry name" value="MutM-like, N-terminal"/>
    <property type="match status" value="1"/>
</dbReference>
<dbReference type="SUPFAM" id="SSF81624">
    <property type="entry name" value="N-terminal domain of MutM-like DNA repair proteins"/>
    <property type="match status" value="1"/>
</dbReference>
<evidence type="ECO:0000256" key="7">
    <source>
        <dbReference type="ARBA" id="ARBA00023239"/>
    </source>
</evidence>
<dbReference type="RefSeq" id="WP_073025517.1">
    <property type="nucleotide sequence ID" value="NZ_FQZS01000008.1"/>
</dbReference>
<evidence type="ECO:0000256" key="8">
    <source>
        <dbReference type="ARBA" id="ARBA00023268"/>
    </source>
</evidence>
<evidence type="ECO:0000256" key="6">
    <source>
        <dbReference type="ARBA" id="ARBA00023204"/>
    </source>
</evidence>
<dbReference type="GO" id="GO:0003684">
    <property type="term" value="F:damaged DNA binding"/>
    <property type="evidence" value="ECO:0007669"/>
    <property type="project" value="InterPro"/>
</dbReference>
<comment type="similarity">
    <text evidence="2">Belongs to the FPG family.</text>
</comment>
<keyword evidence="4" id="KW-0378">Hydrolase</keyword>
<evidence type="ECO:0000313" key="12">
    <source>
        <dbReference type="Proteomes" id="UP000184442"/>
    </source>
</evidence>
<protein>
    <submittedName>
        <fullName evidence="11">Formamidopyrimidine-DNA glycosylase</fullName>
    </submittedName>
</protein>
<dbReference type="Pfam" id="PF06831">
    <property type="entry name" value="H2TH"/>
    <property type="match status" value="1"/>
</dbReference>
<dbReference type="Pfam" id="PF01149">
    <property type="entry name" value="Fapy_DNA_glyco"/>
    <property type="match status" value="1"/>
</dbReference>
<keyword evidence="3" id="KW-0227">DNA damage</keyword>
<accession>A0A1M6E4D1</accession>
<dbReference type="GO" id="GO:0034039">
    <property type="term" value="F:8-oxo-7,8-dihydroguanine DNA N-glycosylase activity"/>
    <property type="evidence" value="ECO:0007669"/>
    <property type="project" value="TreeGrafter"/>
</dbReference>
<evidence type="ECO:0000256" key="4">
    <source>
        <dbReference type="ARBA" id="ARBA00022801"/>
    </source>
</evidence>
<proteinExistence type="inferred from homology"/>
<dbReference type="PROSITE" id="PS51068">
    <property type="entry name" value="FPG_CAT"/>
    <property type="match status" value="1"/>
</dbReference>
<name>A0A1M6E4D1_9FIRM</name>
<dbReference type="GO" id="GO:0016829">
    <property type="term" value="F:lyase activity"/>
    <property type="evidence" value="ECO:0007669"/>
    <property type="project" value="UniProtKB-KW"/>
</dbReference>
<dbReference type="AlphaFoldDB" id="A0A1M6E4D1"/>